<dbReference type="SUPFAM" id="SSF55347">
    <property type="entry name" value="Glyceraldehyde-3-phosphate dehydrogenase-like, C-terminal domain"/>
    <property type="match status" value="1"/>
</dbReference>
<comment type="pathway">
    <text evidence="3 16">Amino-acid biosynthesis; L-methionine biosynthesis via de novo pathway; L-homoserine from L-aspartate: step 3/3.</text>
</comment>
<keyword evidence="13 16" id="KW-0486">Methionine biosynthesis</keyword>
<feature type="binding site" evidence="15">
    <location>
        <begin position="9"/>
        <end position="16"/>
    </location>
    <ligand>
        <name>NADP(+)</name>
        <dbReference type="ChEBI" id="CHEBI:58349"/>
    </ligand>
</feature>
<dbReference type="PROSITE" id="PS51671">
    <property type="entry name" value="ACT"/>
    <property type="match status" value="1"/>
</dbReference>
<evidence type="ECO:0000256" key="7">
    <source>
        <dbReference type="ARBA" id="ARBA00022605"/>
    </source>
</evidence>
<evidence type="ECO:0000256" key="16">
    <source>
        <dbReference type="RuleBase" id="RU000579"/>
    </source>
</evidence>
<dbReference type="Pfam" id="PF01842">
    <property type="entry name" value="ACT"/>
    <property type="match status" value="1"/>
</dbReference>
<evidence type="ECO:0000313" key="19">
    <source>
        <dbReference type="EMBL" id="TRO82616.1"/>
    </source>
</evidence>
<dbReference type="Gene3D" id="3.40.50.720">
    <property type="entry name" value="NAD(P)-binding Rossmann-like Domain"/>
    <property type="match status" value="1"/>
</dbReference>
<dbReference type="OrthoDB" id="9808167at2"/>
<dbReference type="EC" id="1.1.1.3" evidence="5 16"/>
<dbReference type="PANTHER" id="PTHR43331">
    <property type="entry name" value="HOMOSERINE DEHYDROGENASE"/>
    <property type="match status" value="1"/>
</dbReference>
<evidence type="ECO:0000256" key="3">
    <source>
        <dbReference type="ARBA" id="ARBA00005062"/>
    </source>
</evidence>
<gene>
    <name evidence="19" type="ORF">FL622_05360</name>
</gene>
<keyword evidence="8 16" id="KW-0791">Threonine biosynthesis</keyword>
<name>A0A550JHD5_9BACT</name>
<evidence type="ECO:0000256" key="12">
    <source>
        <dbReference type="ARBA" id="ARBA00023027"/>
    </source>
</evidence>
<keyword evidence="9" id="KW-0479">Metal-binding</keyword>
<evidence type="ECO:0000256" key="17">
    <source>
        <dbReference type="RuleBase" id="RU004171"/>
    </source>
</evidence>
<evidence type="ECO:0000313" key="20">
    <source>
        <dbReference type="Proteomes" id="UP000317155"/>
    </source>
</evidence>
<dbReference type="Gene3D" id="3.30.70.260">
    <property type="match status" value="1"/>
</dbReference>
<comment type="catalytic activity">
    <reaction evidence="16">
        <text>L-homoserine + NADP(+) = L-aspartate 4-semialdehyde + NADPH + H(+)</text>
        <dbReference type="Rhea" id="RHEA:15761"/>
        <dbReference type="ChEBI" id="CHEBI:15378"/>
        <dbReference type="ChEBI" id="CHEBI:57476"/>
        <dbReference type="ChEBI" id="CHEBI:57783"/>
        <dbReference type="ChEBI" id="CHEBI:58349"/>
        <dbReference type="ChEBI" id="CHEBI:537519"/>
        <dbReference type="EC" id="1.1.1.3"/>
    </reaction>
</comment>
<evidence type="ECO:0000256" key="1">
    <source>
        <dbReference type="ARBA" id="ARBA00001920"/>
    </source>
</evidence>
<evidence type="ECO:0000256" key="8">
    <source>
        <dbReference type="ARBA" id="ARBA00022697"/>
    </source>
</evidence>
<dbReference type="InterPro" id="IPR002912">
    <property type="entry name" value="ACT_dom"/>
</dbReference>
<evidence type="ECO:0000256" key="15">
    <source>
        <dbReference type="PIRSR" id="PIRSR000098-2"/>
    </source>
</evidence>
<feature type="binding site" evidence="15">
    <location>
        <position position="105"/>
    </location>
    <ligand>
        <name>NADPH</name>
        <dbReference type="ChEBI" id="CHEBI:57783"/>
    </ligand>
</feature>
<comment type="similarity">
    <text evidence="4 17">Belongs to the homoserine dehydrogenase family.</text>
</comment>
<dbReference type="Pfam" id="PF00742">
    <property type="entry name" value="Homoserine_dh"/>
    <property type="match status" value="1"/>
</dbReference>
<sequence length="436" mass="46595">MREIKIGLLGFGTIGTGVVKVLQDNAQLLQDRLGAKLTLARIADLDIQTPRAVTVAPELLTTDADAILSDPAIDLVIELIGGYEPARSFVLKAIANGKHVVTANKALLALHGAEIFAAAEAKGVDVYFEAAVGGGIPIISAIRENLCANRFTSLFGILNGTCNYILSRMTNDGDDYGAVLKDAQELGYAEADPTFDVEGIDTAHKLAILISLCFGTRVRFKDIHTEGISNISALDIHFASQFGYRIKLLAIGKNENGQIEARVHPTMIPDNYPLADVHGAFNAVRLVGDFLGPAMLYGRGAGMDATASAVMGDVMAISRDMLCGVAGRTPALGYVPEAIKDLAIKPMDDIVSQYYLRFAADDKPGVLSQVSGILGKYEISITSMIQPERQIGGGVPIVMMTHDAKEANVRKALAEIDALAVIKEQSRFIRIENELG</sequence>
<organism evidence="19 20">
    <name type="scientific">Trichloromonas acetexigens</name>
    <dbReference type="NCBI Taxonomy" id="38815"/>
    <lineage>
        <taxon>Bacteria</taxon>
        <taxon>Pseudomonadati</taxon>
        <taxon>Thermodesulfobacteriota</taxon>
        <taxon>Desulfuromonadia</taxon>
        <taxon>Desulfuromonadales</taxon>
        <taxon>Trichloromonadaceae</taxon>
        <taxon>Trichloromonas</taxon>
    </lineage>
</organism>
<evidence type="ECO:0000256" key="11">
    <source>
        <dbReference type="ARBA" id="ARBA00023002"/>
    </source>
</evidence>
<feature type="domain" description="ACT" evidence="18">
    <location>
        <begin position="355"/>
        <end position="430"/>
    </location>
</feature>
<evidence type="ECO:0000256" key="13">
    <source>
        <dbReference type="ARBA" id="ARBA00023167"/>
    </source>
</evidence>
<dbReference type="GO" id="GO:0009086">
    <property type="term" value="P:methionine biosynthetic process"/>
    <property type="evidence" value="ECO:0007669"/>
    <property type="project" value="UniProtKB-KW"/>
</dbReference>
<evidence type="ECO:0000256" key="5">
    <source>
        <dbReference type="ARBA" id="ARBA00013213"/>
    </source>
</evidence>
<dbReference type="NCBIfam" id="NF004976">
    <property type="entry name" value="PRK06349.1"/>
    <property type="match status" value="1"/>
</dbReference>
<comment type="cofactor">
    <cofactor evidence="1">
        <name>a metal cation</name>
        <dbReference type="ChEBI" id="CHEBI:25213"/>
    </cofactor>
</comment>
<dbReference type="FunFam" id="3.30.360.10:FF:000005">
    <property type="entry name" value="Homoserine dehydrogenase"/>
    <property type="match status" value="1"/>
</dbReference>
<dbReference type="GO" id="GO:0046872">
    <property type="term" value="F:metal ion binding"/>
    <property type="evidence" value="ECO:0007669"/>
    <property type="project" value="UniProtKB-KW"/>
</dbReference>
<dbReference type="GO" id="GO:0004412">
    <property type="term" value="F:homoserine dehydrogenase activity"/>
    <property type="evidence" value="ECO:0007669"/>
    <property type="project" value="UniProtKB-EC"/>
</dbReference>
<dbReference type="Pfam" id="PF03447">
    <property type="entry name" value="NAD_binding_3"/>
    <property type="match status" value="1"/>
</dbReference>
<dbReference type="PANTHER" id="PTHR43331:SF1">
    <property type="entry name" value="HOMOSERINE DEHYDROGENASE"/>
    <property type="match status" value="1"/>
</dbReference>
<dbReference type="GO" id="GO:0009088">
    <property type="term" value="P:threonine biosynthetic process"/>
    <property type="evidence" value="ECO:0007669"/>
    <property type="project" value="UniProtKB-UniPathway"/>
</dbReference>
<reference evidence="19 20" key="1">
    <citation type="submission" date="2019-07" db="EMBL/GenBank/DDBJ databases">
        <title>Insights of Desulfuromonas acetexigens electromicrobiology.</title>
        <authorList>
            <person name="Katuri K."/>
            <person name="Sapireddy V."/>
            <person name="Shaw D.R."/>
            <person name="Saikaly P."/>
        </authorList>
    </citation>
    <scope>NUCLEOTIDE SEQUENCE [LARGE SCALE GENOMIC DNA]</scope>
    <source>
        <strain evidence="19 20">2873</strain>
    </source>
</reference>
<evidence type="ECO:0000256" key="4">
    <source>
        <dbReference type="ARBA" id="ARBA00006753"/>
    </source>
</evidence>
<dbReference type="InterPro" id="IPR016204">
    <property type="entry name" value="HDH"/>
</dbReference>
<evidence type="ECO:0000259" key="18">
    <source>
        <dbReference type="PROSITE" id="PS51671"/>
    </source>
</evidence>
<dbReference type="UniPathway" id="UPA00050">
    <property type="reaction ID" value="UER00063"/>
</dbReference>
<evidence type="ECO:0000256" key="14">
    <source>
        <dbReference type="PIRSR" id="PIRSR000098-1"/>
    </source>
</evidence>
<keyword evidence="11 16" id="KW-0560">Oxidoreductase</keyword>
<evidence type="ECO:0000256" key="10">
    <source>
        <dbReference type="ARBA" id="ARBA00022857"/>
    </source>
</evidence>
<dbReference type="EMBL" id="VJVV01000003">
    <property type="protein sequence ID" value="TRO82616.1"/>
    <property type="molecule type" value="Genomic_DNA"/>
</dbReference>
<dbReference type="Proteomes" id="UP000317155">
    <property type="component" value="Unassembled WGS sequence"/>
</dbReference>
<dbReference type="InterPro" id="IPR019811">
    <property type="entry name" value="HDH_CS"/>
</dbReference>
<dbReference type="UniPathway" id="UPA00051">
    <property type="reaction ID" value="UER00465"/>
</dbReference>
<comment type="caution">
    <text evidence="19">The sequence shown here is derived from an EMBL/GenBank/DDBJ whole genome shotgun (WGS) entry which is preliminary data.</text>
</comment>
<dbReference type="AlphaFoldDB" id="A0A550JHD5"/>
<dbReference type="SUPFAM" id="SSF55021">
    <property type="entry name" value="ACT-like"/>
    <property type="match status" value="1"/>
</dbReference>
<dbReference type="Gene3D" id="3.30.360.10">
    <property type="entry name" value="Dihydrodipicolinate Reductase, domain 2"/>
    <property type="match status" value="1"/>
</dbReference>
<dbReference type="FunFam" id="3.30.70.260:FF:000030">
    <property type="entry name" value="Homoserine dehydrogenase"/>
    <property type="match status" value="1"/>
</dbReference>
<dbReference type="InterPro" id="IPR045865">
    <property type="entry name" value="ACT-like_dom_sf"/>
</dbReference>
<comment type="pathway">
    <text evidence="2 16">Amino-acid biosynthesis; L-threonine biosynthesis; L-threonine from L-aspartate: step 3/5.</text>
</comment>
<accession>A0A550JHD5</accession>
<keyword evidence="12" id="KW-0520">NAD</keyword>
<keyword evidence="20" id="KW-1185">Reference proteome</keyword>
<evidence type="ECO:0000256" key="9">
    <source>
        <dbReference type="ARBA" id="ARBA00022723"/>
    </source>
</evidence>
<dbReference type="SUPFAM" id="SSF51735">
    <property type="entry name" value="NAD(P)-binding Rossmann-fold domains"/>
    <property type="match status" value="1"/>
</dbReference>
<dbReference type="GO" id="GO:0050661">
    <property type="term" value="F:NADP binding"/>
    <property type="evidence" value="ECO:0007669"/>
    <property type="project" value="InterPro"/>
</dbReference>
<dbReference type="FunFam" id="3.40.50.720:FF:000062">
    <property type="entry name" value="Homoserine dehydrogenase"/>
    <property type="match status" value="1"/>
</dbReference>
<proteinExistence type="inferred from homology"/>
<dbReference type="InterPro" id="IPR036291">
    <property type="entry name" value="NAD(P)-bd_dom_sf"/>
</dbReference>
<keyword evidence="7 16" id="KW-0028">Amino-acid biosynthesis</keyword>
<dbReference type="InterPro" id="IPR001342">
    <property type="entry name" value="HDH_cat"/>
</dbReference>
<feature type="binding site" evidence="15">
    <location>
        <position position="190"/>
    </location>
    <ligand>
        <name>L-homoserine</name>
        <dbReference type="ChEBI" id="CHEBI:57476"/>
    </ligand>
</feature>
<feature type="active site" description="Proton donor" evidence="14">
    <location>
        <position position="205"/>
    </location>
</feature>
<keyword evidence="10 15" id="KW-0521">NADP</keyword>
<evidence type="ECO:0000256" key="6">
    <source>
        <dbReference type="ARBA" id="ARBA00013376"/>
    </source>
</evidence>
<dbReference type="PROSITE" id="PS01042">
    <property type="entry name" value="HOMOSER_DHGENASE"/>
    <property type="match status" value="1"/>
</dbReference>
<evidence type="ECO:0000256" key="2">
    <source>
        <dbReference type="ARBA" id="ARBA00005056"/>
    </source>
</evidence>
<dbReference type="PIRSF" id="PIRSF000098">
    <property type="entry name" value="Homoser_dehydrog"/>
    <property type="match status" value="1"/>
</dbReference>
<protein>
    <recommendedName>
        <fullName evidence="6 16">Homoserine dehydrogenase</fullName>
        <ecNumber evidence="5 16">1.1.1.3</ecNumber>
    </recommendedName>
</protein>
<dbReference type="RefSeq" id="WP_092056780.1">
    <property type="nucleotide sequence ID" value="NZ_FOJJ01000023.1"/>
</dbReference>
<dbReference type="CDD" id="cd04881">
    <property type="entry name" value="ACT_HSDH-Hom"/>
    <property type="match status" value="1"/>
</dbReference>
<dbReference type="InterPro" id="IPR005106">
    <property type="entry name" value="Asp/hSer_DH_NAD-bd"/>
</dbReference>